<keyword evidence="1" id="KW-0812">Transmembrane</keyword>
<dbReference type="PROSITE" id="PS50887">
    <property type="entry name" value="GGDEF"/>
    <property type="match status" value="1"/>
</dbReference>
<dbReference type="SUPFAM" id="SSF158472">
    <property type="entry name" value="HAMP domain-like"/>
    <property type="match status" value="1"/>
</dbReference>
<dbReference type="Pfam" id="PF13188">
    <property type="entry name" value="PAS_8"/>
    <property type="match status" value="1"/>
</dbReference>
<dbReference type="Gene3D" id="6.10.340.10">
    <property type="match status" value="1"/>
</dbReference>
<dbReference type="InterPro" id="IPR033417">
    <property type="entry name" value="CHASE8"/>
</dbReference>
<name>A0A0A5I0J3_PHOS4</name>
<reference evidence="4 5" key="1">
    <citation type="submission" date="2014-10" db="EMBL/GenBank/DDBJ databases">
        <title>Genome sequencing of Vibrio sinaloensis T08.</title>
        <authorList>
            <person name="Chan K.-G."/>
            <person name="Mohamad N.I."/>
        </authorList>
    </citation>
    <scope>NUCLEOTIDE SEQUENCE [LARGE SCALE GENOMIC DNA]</scope>
    <source>
        <strain evidence="4 5">T08</strain>
    </source>
</reference>
<keyword evidence="1" id="KW-0472">Membrane</keyword>
<dbReference type="SMART" id="SM00267">
    <property type="entry name" value="GGDEF"/>
    <property type="match status" value="1"/>
</dbReference>
<dbReference type="Gene3D" id="3.30.450.20">
    <property type="entry name" value="PAS domain"/>
    <property type="match status" value="1"/>
</dbReference>
<comment type="caution">
    <text evidence="4">The sequence shown here is derived from an EMBL/GenBank/DDBJ whole genome shotgun (WGS) entry which is preliminary data.</text>
</comment>
<dbReference type="InterPro" id="IPR052155">
    <property type="entry name" value="Biofilm_reg_signaling"/>
</dbReference>
<dbReference type="InterPro" id="IPR003660">
    <property type="entry name" value="HAMP_dom"/>
</dbReference>
<dbReference type="Proteomes" id="UP000030451">
    <property type="component" value="Unassembled WGS sequence"/>
</dbReference>
<dbReference type="CDD" id="cd01949">
    <property type="entry name" value="GGDEF"/>
    <property type="match status" value="1"/>
</dbReference>
<dbReference type="InterPro" id="IPR035965">
    <property type="entry name" value="PAS-like_dom_sf"/>
</dbReference>
<feature type="transmembrane region" description="Helical" evidence="1">
    <location>
        <begin position="20"/>
        <end position="40"/>
    </location>
</feature>
<dbReference type="AlphaFoldDB" id="A0A0A5I0J3"/>
<dbReference type="RefSeq" id="WP_038190063.1">
    <property type="nucleotide sequence ID" value="NZ_JRWP01000008.1"/>
</dbReference>
<feature type="domain" description="GGDEF" evidence="3">
    <location>
        <begin position="504"/>
        <end position="634"/>
    </location>
</feature>
<evidence type="ECO:0000259" key="3">
    <source>
        <dbReference type="PROSITE" id="PS50887"/>
    </source>
</evidence>
<dbReference type="SUPFAM" id="SSF55073">
    <property type="entry name" value="Nucleotide cyclase"/>
    <property type="match status" value="1"/>
</dbReference>
<dbReference type="InterPro" id="IPR029787">
    <property type="entry name" value="Nucleotide_cyclase"/>
</dbReference>
<dbReference type="Pfam" id="PF17152">
    <property type="entry name" value="CHASE8"/>
    <property type="match status" value="1"/>
</dbReference>
<gene>
    <name evidence="4" type="ORF">NM06_08520</name>
</gene>
<organism evidence="4 5">
    <name type="scientific">Photobacterium sp. (strain ATCC 43367)</name>
    <dbReference type="NCBI Taxonomy" id="379097"/>
    <lineage>
        <taxon>Bacteria</taxon>
        <taxon>Pseudomonadati</taxon>
        <taxon>Pseudomonadota</taxon>
        <taxon>Gammaproteobacteria</taxon>
        <taxon>Vibrionales</taxon>
        <taxon>Vibrionaceae</taxon>
        <taxon>Vibrio</taxon>
        <taxon>Vibrio oreintalis group</taxon>
    </lineage>
</organism>
<evidence type="ECO:0000259" key="2">
    <source>
        <dbReference type="PROSITE" id="PS50885"/>
    </source>
</evidence>
<dbReference type="Gene3D" id="3.30.70.270">
    <property type="match status" value="1"/>
</dbReference>
<dbReference type="InterPro" id="IPR000014">
    <property type="entry name" value="PAS"/>
</dbReference>
<dbReference type="NCBIfam" id="TIGR00254">
    <property type="entry name" value="GGDEF"/>
    <property type="match status" value="1"/>
</dbReference>
<dbReference type="Pfam" id="PF00990">
    <property type="entry name" value="GGDEF"/>
    <property type="match status" value="1"/>
</dbReference>
<dbReference type="OrthoDB" id="9812260at2"/>
<evidence type="ECO:0000256" key="1">
    <source>
        <dbReference type="SAM" id="Phobius"/>
    </source>
</evidence>
<dbReference type="InterPro" id="IPR000160">
    <property type="entry name" value="GGDEF_dom"/>
</dbReference>
<feature type="transmembrane region" description="Helical" evidence="1">
    <location>
        <begin position="156"/>
        <end position="178"/>
    </location>
</feature>
<dbReference type="PANTHER" id="PTHR44757">
    <property type="entry name" value="DIGUANYLATE CYCLASE DGCP"/>
    <property type="match status" value="1"/>
</dbReference>
<dbReference type="STRING" id="379097.SE23_02570"/>
<sequence>MISARFTQLPLRYKMILPTWFMVMFIVLIIGTPAIHLLFLSQREAQEHRVHILSQGVASTLQAALMFDDPITAKEQLVNLTFDPDIIAAKVINEYGETITSIHQLPSQCQWTQESVTCADTRFQVDNTDIFLEEEKLGTLVVWESLESIQSNERRLFSYLGALTVFISLLSLAFAQLLHGVIVKPLTALHSTMERMITQGIAKSSIDIVHDDEVGKLTRCFNEMIANLLDRESQLQSALQRVEQKNRYIHGALDAMKRGVLVVSPGNKINYGNPVAISELMESQSRFTTREMLASRFEPKAAIEQVIDAIERHQPLAAVELRTLDGQKCYRVSCHPMEEASQSLLQFQDVTSQNLSEQRRKLLELMFDQNQDAIFVLDRDLNVTTQNTTSLERFGVLSAIQELVVKKPLYFSLALTKTLLNSGVMISKTIIRHTNQTWSPYRLKAKALKSGEGRVEAFVISLTDLTLGLELERLSFAANHDTLTGLANRSKALKSLQARHRKGQAQFIFFLDLDGFKAVNDQYGHGVGDELLRIVAKRLTGCISAKDLVARIAGDEFLIAIRSSGQCQPIAQRIIDTLAVPIVINEKTCQVTASIGISYWAAEDEVILDEKIDQADRNMYVAKRLGKNRFYYAL</sequence>
<evidence type="ECO:0000313" key="4">
    <source>
        <dbReference type="EMBL" id="KGY09294.1"/>
    </source>
</evidence>
<accession>A0A0A5I0J3</accession>
<proteinExistence type="predicted"/>
<dbReference type="SUPFAM" id="SSF55785">
    <property type="entry name" value="PYP-like sensor domain (PAS domain)"/>
    <property type="match status" value="1"/>
</dbReference>
<evidence type="ECO:0000313" key="5">
    <source>
        <dbReference type="Proteomes" id="UP000030451"/>
    </source>
</evidence>
<dbReference type="PROSITE" id="PS50885">
    <property type="entry name" value="HAMP"/>
    <property type="match status" value="1"/>
</dbReference>
<dbReference type="GO" id="GO:0007165">
    <property type="term" value="P:signal transduction"/>
    <property type="evidence" value="ECO:0007669"/>
    <property type="project" value="InterPro"/>
</dbReference>
<dbReference type="EMBL" id="JRWP01000008">
    <property type="protein sequence ID" value="KGY09294.1"/>
    <property type="molecule type" value="Genomic_DNA"/>
</dbReference>
<dbReference type="CDD" id="cd06225">
    <property type="entry name" value="HAMP"/>
    <property type="match status" value="1"/>
</dbReference>
<dbReference type="InterPro" id="IPR043128">
    <property type="entry name" value="Rev_trsase/Diguanyl_cyclase"/>
</dbReference>
<protein>
    <submittedName>
        <fullName evidence="4">Diguanylate cyclase</fullName>
    </submittedName>
</protein>
<dbReference type="GO" id="GO:0016020">
    <property type="term" value="C:membrane"/>
    <property type="evidence" value="ECO:0007669"/>
    <property type="project" value="InterPro"/>
</dbReference>
<feature type="domain" description="HAMP" evidence="2">
    <location>
        <begin position="180"/>
        <end position="233"/>
    </location>
</feature>
<keyword evidence="1" id="KW-1133">Transmembrane helix</keyword>
<dbReference type="PANTHER" id="PTHR44757:SF2">
    <property type="entry name" value="BIOFILM ARCHITECTURE MAINTENANCE PROTEIN MBAA"/>
    <property type="match status" value="1"/>
</dbReference>